<accession>A0A8J6HXP4</accession>
<proteinExistence type="predicted"/>
<dbReference type="EMBL" id="JABDTM020004149">
    <property type="protein sequence ID" value="KAH0822132.1"/>
    <property type="molecule type" value="Genomic_DNA"/>
</dbReference>
<sequence length="174" mass="19339">MQSGLTSRQHCGQSNTSKELKEGQGFDTPNIVIPARSTIIIPNYVNFLPNVLTCGFYGRHDYGAAARGAPKNSFWHTSSRTIFRHHKPITLIRRGLRGGGQFGGSICRCESKESGSGLDAREEFASVFARTGERVDKWDSTKRQTLVLLVLSLPVVPILDRDANFTNYYSTRVC</sequence>
<reference evidence="2" key="1">
    <citation type="journal article" date="2020" name="J Insects Food Feed">
        <title>The yellow mealworm (Tenebrio molitor) genome: a resource for the emerging insects as food and feed industry.</title>
        <authorList>
            <person name="Eriksson T."/>
            <person name="Andere A."/>
            <person name="Kelstrup H."/>
            <person name="Emery V."/>
            <person name="Picard C."/>
        </authorList>
    </citation>
    <scope>NUCLEOTIDE SEQUENCE</scope>
    <source>
        <strain evidence="2">Stoneville</strain>
        <tissue evidence="2">Whole head</tissue>
    </source>
</reference>
<dbReference type="AlphaFoldDB" id="A0A8J6HXP4"/>
<evidence type="ECO:0000256" key="1">
    <source>
        <dbReference type="SAM" id="MobiDB-lite"/>
    </source>
</evidence>
<name>A0A8J6HXP4_TENMO</name>
<reference evidence="2" key="2">
    <citation type="submission" date="2021-08" db="EMBL/GenBank/DDBJ databases">
        <authorList>
            <person name="Eriksson T."/>
        </authorList>
    </citation>
    <scope>NUCLEOTIDE SEQUENCE</scope>
    <source>
        <strain evidence="2">Stoneville</strain>
        <tissue evidence="2">Whole head</tissue>
    </source>
</reference>
<keyword evidence="3" id="KW-1185">Reference proteome</keyword>
<feature type="region of interest" description="Disordered" evidence="1">
    <location>
        <begin position="1"/>
        <end position="26"/>
    </location>
</feature>
<organism evidence="2 3">
    <name type="scientific">Tenebrio molitor</name>
    <name type="common">Yellow mealworm beetle</name>
    <dbReference type="NCBI Taxonomy" id="7067"/>
    <lineage>
        <taxon>Eukaryota</taxon>
        <taxon>Metazoa</taxon>
        <taxon>Ecdysozoa</taxon>
        <taxon>Arthropoda</taxon>
        <taxon>Hexapoda</taxon>
        <taxon>Insecta</taxon>
        <taxon>Pterygota</taxon>
        <taxon>Neoptera</taxon>
        <taxon>Endopterygota</taxon>
        <taxon>Coleoptera</taxon>
        <taxon>Polyphaga</taxon>
        <taxon>Cucujiformia</taxon>
        <taxon>Tenebrionidae</taxon>
        <taxon>Tenebrio</taxon>
    </lineage>
</organism>
<dbReference type="Proteomes" id="UP000719412">
    <property type="component" value="Unassembled WGS sequence"/>
</dbReference>
<protein>
    <submittedName>
        <fullName evidence="2">Uncharacterized protein</fullName>
    </submittedName>
</protein>
<gene>
    <name evidence="2" type="ORF">GEV33_000659</name>
</gene>
<evidence type="ECO:0000313" key="2">
    <source>
        <dbReference type="EMBL" id="KAH0822132.1"/>
    </source>
</evidence>
<comment type="caution">
    <text evidence="2">The sequence shown here is derived from an EMBL/GenBank/DDBJ whole genome shotgun (WGS) entry which is preliminary data.</text>
</comment>
<evidence type="ECO:0000313" key="3">
    <source>
        <dbReference type="Proteomes" id="UP000719412"/>
    </source>
</evidence>
<feature type="compositionally biased region" description="Polar residues" evidence="1">
    <location>
        <begin position="1"/>
        <end position="17"/>
    </location>
</feature>